<dbReference type="InterPro" id="IPR029063">
    <property type="entry name" value="SAM-dependent_MTases_sf"/>
</dbReference>
<sequence>MKRVIEKTDDGSATLFVPELNEHYHSTKGARTESQHIFINMGLKASDSPSPHILEIGFGTGLNAWLTLEEAERSGRNVHYTGLELYPLEWQMVEQLGYIGKENDEHSAINSGQQAAIDLFRGIHTSPWEEEISFTPHFTLCKIQADVNKWIMNNEQWAINRTITQHSHSPLSIIHSPLSFDVIYFDAFAPEKQPEMWSQELFNRLYVLLNEGGILTTYCAKGVIRRMLQAAGFTVERLPGPPGGKREILRALKPKEKQEAEI</sequence>
<gene>
    <name evidence="2" type="primary">mnmC</name>
    <name evidence="3" type="synonym">mnmD</name>
    <name evidence="2" type="ORF">ERS852461_02166</name>
    <name evidence="3" type="ORF">NXW97_04885</name>
    <name evidence="4" type="ORF">NXY30_05245</name>
</gene>
<protein>
    <submittedName>
        <fullName evidence="3">tRNA (5-methylaminomethyl-2-thiouridine)(34)-methyltransferase MnmD</fullName>
    </submittedName>
    <submittedName>
        <fullName evidence="2">tRNA 5-methylaminomethyl-2-thiouridine biosynthesis bifunctional protein MnmC</fullName>
    </submittedName>
</protein>
<evidence type="ECO:0000259" key="1">
    <source>
        <dbReference type="Pfam" id="PF05430"/>
    </source>
</evidence>
<dbReference type="NCBIfam" id="NF033855">
    <property type="entry name" value="tRNA_MNMC2"/>
    <property type="match status" value="1"/>
</dbReference>
<dbReference type="GeneID" id="69588057"/>
<accession>A0A174LQ42</accession>
<accession>A0A3E5GBY3</accession>
<dbReference type="Gene3D" id="3.40.50.150">
    <property type="entry name" value="Vaccinia Virus protein VP39"/>
    <property type="match status" value="1"/>
</dbReference>
<dbReference type="Proteomes" id="UP001060104">
    <property type="component" value="Chromosome"/>
</dbReference>
<dbReference type="RefSeq" id="WP_010535991.1">
    <property type="nucleotide sequence ID" value="NZ_CABMFH010000011.1"/>
</dbReference>
<dbReference type="InterPro" id="IPR047785">
    <property type="entry name" value="tRNA_MNMC2"/>
</dbReference>
<dbReference type="EMBL" id="CZAE01000009">
    <property type="protein sequence ID" value="CUP24856.1"/>
    <property type="molecule type" value="Genomic_DNA"/>
</dbReference>
<dbReference type="InterPro" id="IPR008471">
    <property type="entry name" value="MnmC-like_methylTransf"/>
</dbReference>
<evidence type="ECO:0000313" key="2">
    <source>
        <dbReference type="EMBL" id="CUP24856.1"/>
    </source>
</evidence>
<dbReference type="Proteomes" id="UP000095606">
    <property type="component" value="Unassembled WGS sequence"/>
</dbReference>
<keyword evidence="6" id="KW-1185">Reference proteome</keyword>
<evidence type="ECO:0000313" key="3">
    <source>
        <dbReference type="EMBL" id="MCS2791351.1"/>
    </source>
</evidence>
<proteinExistence type="predicted"/>
<feature type="domain" description="MnmC-like methyltransferase" evidence="1">
    <location>
        <begin position="173"/>
        <end position="253"/>
    </location>
</feature>
<name>A0A3E5GBY3_9BACE</name>
<dbReference type="AlphaFoldDB" id="A0A3E5GBY3"/>
<dbReference type="SUPFAM" id="SSF53335">
    <property type="entry name" value="S-adenosyl-L-methionine-dependent methyltransferases"/>
    <property type="match status" value="2"/>
</dbReference>
<evidence type="ECO:0000313" key="4">
    <source>
        <dbReference type="EMBL" id="UVQ75806.1"/>
    </source>
</evidence>
<reference evidence="3" key="2">
    <citation type="submission" date="2022-08" db="EMBL/GenBank/DDBJ databases">
        <title>Genome Sequencing of Bacteroides fragilis Group Isolates with Nanopore Technology.</title>
        <authorList>
            <person name="Tisza M.J."/>
            <person name="Smith D."/>
            <person name="Dekker J.P."/>
        </authorList>
    </citation>
    <scope>NUCLEOTIDE SEQUENCE</scope>
    <source>
        <strain evidence="3">BFG-351</strain>
        <strain evidence="4">BFG-527</strain>
    </source>
</reference>
<reference evidence="2 5" key="1">
    <citation type="submission" date="2015-09" db="EMBL/GenBank/DDBJ databases">
        <authorList>
            <consortium name="Pathogen Informatics"/>
        </authorList>
    </citation>
    <scope>NUCLEOTIDE SEQUENCE [LARGE SCALE GENOMIC DNA]</scope>
    <source>
        <strain evidence="2 5">2789STDY5834846</strain>
    </source>
</reference>
<evidence type="ECO:0000313" key="6">
    <source>
        <dbReference type="Proteomes" id="UP001060104"/>
    </source>
</evidence>
<dbReference type="PANTHER" id="PTHR39963:SF1">
    <property type="entry name" value="MNMC-LIKE METHYLTRANSFERASE DOMAIN-CONTAINING PROTEIN"/>
    <property type="match status" value="1"/>
</dbReference>
<dbReference type="Pfam" id="PF05430">
    <property type="entry name" value="Methyltransf_30"/>
    <property type="match status" value="1"/>
</dbReference>
<dbReference type="PANTHER" id="PTHR39963">
    <property type="entry name" value="SLL0983 PROTEIN"/>
    <property type="match status" value="1"/>
</dbReference>
<evidence type="ECO:0000313" key="5">
    <source>
        <dbReference type="Proteomes" id="UP000095606"/>
    </source>
</evidence>
<dbReference type="Proteomes" id="UP001204548">
    <property type="component" value="Unassembled WGS sequence"/>
</dbReference>
<dbReference type="GO" id="GO:0004808">
    <property type="term" value="F:tRNA (5-methylaminomethyl-2-thiouridylate)(34)-methyltransferase activity"/>
    <property type="evidence" value="ECO:0007669"/>
    <property type="project" value="InterPro"/>
</dbReference>
<dbReference type="GO" id="GO:0016645">
    <property type="term" value="F:oxidoreductase activity, acting on the CH-NH group of donors"/>
    <property type="evidence" value="ECO:0007669"/>
    <property type="project" value="InterPro"/>
</dbReference>
<dbReference type="EMBL" id="CP103141">
    <property type="protein sequence ID" value="UVQ75806.1"/>
    <property type="molecule type" value="Genomic_DNA"/>
</dbReference>
<organism evidence="2 5">
    <name type="scientific">Bacteroides faecis</name>
    <dbReference type="NCBI Taxonomy" id="674529"/>
    <lineage>
        <taxon>Bacteria</taxon>
        <taxon>Pseudomonadati</taxon>
        <taxon>Bacteroidota</taxon>
        <taxon>Bacteroidia</taxon>
        <taxon>Bacteroidales</taxon>
        <taxon>Bacteroidaceae</taxon>
        <taxon>Bacteroides</taxon>
    </lineage>
</organism>
<dbReference type="EMBL" id="JANUTS010000001">
    <property type="protein sequence ID" value="MCS2791351.1"/>
    <property type="molecule type" value="Genomic_DNA"/>
</dbReference>